<evidence type="ECO:0000313" key="1">
    <source>
        <dbReference type="EMBL" id="GFM32182.1"/>
    </source>
</evidence>
<sequence>MLYNRRNGQFFAPLQDAAHCNEGRIVRYLKEVRGSPRHPFTLKNSRPTAEALPDYNRATAALAPDY</sequence>
<comment type="caution">
    <text evidence="1">The sequence shown here is derived from an EMBL/GenBank/DDBJ whole genome shotgun (WGS) entry which is preliminary data.</text>
</comment>
<dbReference type="EMBL" id="BLVO01000004">
    <property type="protein sequence ID" value="GFM32182.1"/>
    <property type="molecule type" value="Genomic_DNA"/>
</dbReference>
<organism evidence="1 2">
    <name type="scientific">Desulfovibrio subterraneus</name>
    <dbReference type="NCBI Taxonomy" id="2718620"/>
    <lineage>
        <taxon>Bacteria</taxon>
        <taxon>Pseudomonadati</taxon>
        <taxon>Thermodesulfobacteriota</taxon>
        <taxon>Desulfovibrionia</taxon>
        <taxon>Desulfovibrionales</taxon>
        <taxon>Desulfovibrionaceae</taxon>
        <taxon>Desulfovibrio</taxon>
    </lineage>
</organism>
<keyword evidence="2" id="KW-1185">Reference proteome</keyword>
<protein>
    <submittedName>
        <fullName evidence="1">Uncharacterized protein</fullName>
    </submittedName>
</protein>
<name>A0A7J0BG53_9BACT</name>
<dbReference type="Proteomes" id="UP000503840">
    <property type="component" value="Unassembled WGS sequence"/>
</dbReference>
<proteinExistence type="predicted"/>
<accession>A0A7J0BG53</accession>
<dbReference type="AlphaFoldDB" id="A0A7J0BG53"/>
<evidence type="ECO:0000313" key="2">
    <source>
        <dbReference type="Proteomes" id="UP000503840"/>
    </source>
</evidence>
<reference evidence="1 2" key="1">
    <citation type="submission" date="2020-05" db="EMBL/GenBank/DDBJ databases">
        <title>Draft genome sequence of Desulfovibrio sp. strain HN2T.</title>
        <authorList>
            <person name="Ueno A."/>
            <person name="Tamazawa S."/>
            <person name="Tamamura S."/>
            <person name="Murakami T."/>
            <person name="Kiyama T."/>
            <person name="Inomata H."/>
            <person name="Amano Y."/>
            <person name="Miyakawa K."/>
            <person name="Tamaki H."/>
            <person name="Naganuma T."/>
            <person name="Kaneko K."/>
        </authorList>
    </citation>
    <scope>NUCLEOTIDE SEQUENCE [LARGE SCALE GENOMIC DNA]</scope>
    <source>
        <strain evidence="1 2">HN2</strain>
    </source>
</reference>
<gene>
    <name evidence="1" type="ORF">DSM101010T_05470</name>
</gene>